<dbReference type="Proteomes" id="UP000178912">
    <property type="component" value="Unassembled WGS sequence"/>
</dbReference>
<feature type="signal peptide" evidence="2">
    <location>
        <begin position="1"/>
        <end position="24"/>
    </location>
</feature>
<sequence length="79" mass="8653">MSRDPGSPIAIILLLLQYSTKTHLVLTTGWCYQYSGARTVLVPRTMLLELELKLNVENLLSTPPTPPPPPPSPPPPPLL</sequence>
<evidence type="ECO:0000313" key="4">
    <source>
        <dbReference type="Proteomes" id="UP000178912"/>
    </source>
</evidence>
<dbReference type="AlphaFoldDB" id="A0A1E1KRI3"/>
<organism evidence="3 4">
    <name type="scientific">Rhynchosporium agropyri</name>
    <dbReference type="NCBI Taxonomy" id="914238"/>
    <lineage>
        <taxon>Eukaryota</taxon>
        <taxon>Fungi</taxon>
        <taxon>Dikarya</taxon>
        <taxon>Ascomycota</taxon>
        <taxon>Pezizomycotina</taxon>
        <taxon>Leotiomycetes</taxon>
        <taxon>Helotiales</taxon>
        <taxon>Ploettnerulaceae</taxon>
        <taxon>Rhynchosporium</taxon>
    </lineage>
</organism>
<feature type="chain" id="PRO_5009446275" description="Secreted protein" evidence="2">
    <location>
        <begin position="25"/>
        <end position="79"/>
    </location>
</feature>
<reference evidence="4" key="1">
    <citation type="submission" date="2016-03" db="EMBL/GenBank/DDBJ databases">
        <authorList>
            <person name="Guldener U."/>
        </authorList>
    </citation>
    <scope>NUCLEOTIDE SEQUENCE [LARGE SCALE GENOMIC DNA]</scope>
    <source>
        <strain evidence="4">04CH-RAC-A.6.1</strain>
    </source>
</reference>
<evidence type="ECO:0000256" key="2">
    <source>
        <dbReference type="SAM" id="SignalP"/>
    </source>
</evidence>
<keyword evidence="4" id="KW-1185">Reference proteome</keyword>
<protein>
    <recommendedName>
        <fullName evidence="5">Secreted protein</fullName>
    </recommendedName>
</protein>
<gene>
    <name evidence="3" type="ORF">RAG0_08604</name>
</gene>
<proteinExistence type="predicted"/>
<feature type="region of interest" description="Disordered" evidence="1">
    <location>
        <begin position="59"/>
        <end position="79"/>
    </location>
</feature>
<evidence type="ECO:0000313" key="3">
    <source>
        <dbReference type="EMBL" id="CZT00619.1"/>
    </source>
</evidence>
<evidence type="ECO:0008006" key="5">
    <source>
        <dbReference type="Google" id="ProtNLM"/>
    </source>
</evidence>
<feature type="compositionally biased region" description="Pro residues" evidence="1">
    <location>
        <begin position="63"/>
        <end position="79"/>
    </location>
</feature>
<keyword evidence="2" id="KW-0732">Signal</keyword>
<name>A0A1E1KRI3_9HELO</name>
<dbReference type="EMBL" id="FJUX01000046">
    <property type="protein sequence ID" value="CZT00619.1"/>
    <property type="molecule type" value="Genomic_DNA"/>
</dbReference>
<evidence type="ECO:0000256" key="1">
    <source>
        <dbReference type="SAM" id="MobiDB-lite"/>
    </source>
</evidence>
<accession>A0A1E1KRI3</accession>